<dbReference type="EMBL" id="JADEXQ010000199">
    <property type="protein sequence ID" value="MBE9033430.1"/>
    <property type="molecule type" value="Genomic_DNA"/>
</dbReference>
<proteinExistence type="predicted"/>
<dbReference type="RefSeq" id="WP_264328233.1">
    <property type="nucleotide sequence ID" value="NZ_JADEXQ010000199.1"/>
</dbReference>
<feature type="non-terminal residue" evidence="2">
    <location>
        <position position="221"/>
    </location>
</feature>
<evidence type="ECO:0000313" key="2">
    <source>
        <dbReference type="EMBL" id="MBE9033430.1"/>
    </source>
</evidence>
<dbReference type="InterPro" id="IPR035897">
    <property type="entry name" value="Toll_tir_struct_dom_sf"/>
</dbReference>
<comment type="caution">
    <text evidence="2">The sequence shown here is derived from an EMBL/GenBank/DDBJ whole genome shotgun (WGS) entry which is preliminary data.</text>
</comment>
<dbReference type="GO" id="GO:0007165">
    <property type="term" value="P:signal transduction"/>
    <property type="evidence" value="ECO:0007669"/>
    <property type="project" value="InterPro"/>
</dbReference>
<keyword evidence="2" id="KW-0675">Receptor</keyword>
<reference evidence="2" key="1">
    <citation type="submission" date="2020-10" db="EMBL/GenBank/DDBJ databases">
        <authorList>
            <person name="Castelo-Branco R."/>
            <person name="Eusebio N."/>
            <person name="Adriana R."/>
            <person name="Vieira A."/>
            <person name="Brugerolle De Fraissinette N."/>
            <person name="Rezende De Castro R."/>
            <person name="Schneider M.P."/>
            <person name="Vasconcelos V."/>
            <person name="Leao P.N."/>
        </authorList>
    </citation>
    <scope>NUCLEOTIDE SEQUENCE</scope>
    <source>
        <strain evidence="2">LEGE 11480</strain>
    </source>
</reference>
<sequence>MAELVNQNDVFISYSRVDKAFVERLHQALGEADRDTWVDWANIELTEDWRAAIRTGIDGANNFVFVMSPDAVMSEVCQWEINYAMENNKRLVPVMHRDCAAMLDQAGNSAHAALNQHNWLWFRGEDDFGPAFASLVQTIDTDFEHVKFHTRLLQQAKEWEQSERNRSSLLRGHNLAAAEQWLALGANKEPRVTPLQGEYIAASRKAERKRKQLVAAGVGGV</sequence>
<dbReference type="AlphaFoldDB" id="A0A928VVN4"/>
<protein>
    <submittedName>
        <fullName evidence="2">Toll/interleukin-1 receptor domain-containing protein</fullName>
    </submittedName>
</protein>
<organism evidence="2 3">
    <name type="scientific">Romeriopsis navalis LEGE 11480</name>
    <dbReference type="NCBI Taxonomy" id="2777977"/>
    <lineage>
        <taxon>Bacteria</taxon>
        <taxon>Bacillati</taxon>
        <taxon>Cyanobacteriota</taxon>
        <taxon>Cyanophyceae</taxon>
        <taxon>Leptolyngbyales</taxon>
        <taxon>Leptolyngbyaceae</taxon>
        <taxon>Romeriopsis</taxon>
        <taxon>Romeriopsis navalis</taxon>
    </lineage>
</organism>
<evidence type="ECO:0000259" key="1">
    <source>
        <dbReference type="PROSITE" id="PS50104"/>
    </source>
</evidence>
<dbReference type="Gene3D" id="3.40.50.10140">
    <property type="entry name" value="Toll/interleukin-1 receptor homology (TIR) domain"/>
    <property type="match status" value="1"/>
</dbReference>
<accession>A0A928VVN4</accession>
<keyword evidence="3" id="KW-1185">Reference proteome</keyword>
<dbReference type="InterPro" id="IPR000157">
    <property type="entry name" value="TIR_dom"/>
</dbReference>
<name>A0A928VVN4_9CYAN</name>
<dbReference type="Proteomes" id="UP000625316">
    <property type="component" value="Unassembled WGS sequence"/>
</dbReference>
<dbReference type="PROSITE" id="PS50104">
    <property type="entry name" value="TIR"/>
    <property type="match status" value="1"/>
</dbReference>
<feature type="domain" description="TIR" evidence="1">
    <location>
        <begin position="6"/>
        <end position="128"/>
    </location>
</feature>
<evidence type="ECO:0000313" key="3">
    <source>
        <dbReference type="Proteomes" id="UP000625316"/>
    </source>
</evidence>
<dbReference type="SMART" id="SM00255">
    <property type="entry name" value="TIR"/>
    <property type="match status" value="1"/>
</dbReference>
<gene>
    <name evidence="2" type="ORF">IQ266_27240</name>
</gene>
<dbReference type="Pfam" id="PF13676">
    <property type="entry name" value="TIR_2"/>
    <property type="match status" value="1"/>
</dbReference>
<dbReference type="SUPFAM" id="SSF52200">
    <property type="entry name" value="Toll/Interleukin receptor TIR domain"/>
    <property type="match status" value="1"/>
</dbReference>